<dbReference type="PROSITE" id="PS51257">
    <property type="entry name" value="PROKAR_LIPOPROTEIN"/>
    <property type="match status" value="1"/>
</dbReference>
<dbReference type="AlphaFoldDB" id="A0A0W8FW60"/>
<evidence type="ECO:0000256" key="2">
    <source>
        <dbReference type="ARBA" id="ARBA00023295"/>
    </source>
</evidence>
<protein>
    <recommendedName>
        <fullName evidence="4">LamG-like jellyroll fold domain-containing protein</fullName>
    </recommendedName>
</protein>
<gene>
    <name evidence="3" type="ORF">ASZ90_005110</name>
</gene>
<evidence type="ECO:0000313" key="3">
    <source>
        <dbReference type="EMBL" id="KUG25068.1"/>
    </source>
</evidence>
<dbReference type="InterPro" id="IPR023296">
    <property type="entry name" value="Glyco_hydro_beta-prop_sf"/>
</dbReference>
<dbReference type="Gene3D" id="2.60.120.200">
    <property type="match status" value="1"/>
</dbReference>
<reference evidence="3" key="1">
    <citation type="journal article" date="2015" name="Proc. Natl. Acad. Sci. U.S.A.">
        <title>Networks of energetic and metabolic interactions define dynamics in microbial communities.</title>
        <authorList>
            <person name="Embree M."/>
            <person name="Liu J.K."/>
            <person name="Al-Bassam M.M."/>
            <person name="Zengler K."/>
        </authorList>
    </citation>
    <scope>NUCLEOTIDE SEQUENCE</scope>
</reference>
<dbReference type="EMBL" id="LNQE01000775">
    <property type="protein sequence ID" value="KUG25068.1"/>
    <property type="molecule type" value="Genomic_DNA"/>
</dbReference>
<sequence>MKKTAFFLFIGSIIFISLSCSPQKSDTNTISLWLFDEQINFYPSHVLENSSENNLPLVLGLGGQIVEGKFGNALEPIPQHEIELPHGELKFGLEKLEPAEGRTVEPLTWYNADFAALMTRGEKHLRKEVGFEQVTNTKLNLGDFDWTIEFWFYPNKKTGNEGVVFEIGTGPRGENDKVTLLSLSAEQDKFIFVNQPSNTKASITTNLQFEEWNHLAFVYSASKKQLNHFVNGIFSSSSNNLNIKALEVGKEDYMSIARNGMWQNPLQGKLDELRFSEGLIYTSDFEVPSSFSKIYQTDYTPDELIVGPPLIFDDNSKDKFPILLGDRKHLFIDDAFLQEIDEDAKFTVNPPRKAELVIGNIDGPFRKHLTAVEDEEGVIRIYNSAEDDYLILHTSKDGVNFEAPNTGISHRGKNNIVIPEPVGGKGHPFIDPNGKGDQKWKYISSYHNRGVYLYTSPDGYSWTRQKSALIPFRSGTQSCTFYDDQRQIYVTTHRTGIFYTPGGATQRSTVITQTDNLYKPIIYEPLLQEDYSKLNEKYRIRQPQPWWLDNGPLTPGDFGLEFPHTFDPEEADPVGTDIYITKAHKYEHAPDTYLAFPIVYFHYEMDGPLTRQILIDSARGRGSGPIETQIAVSRDGLNWKRYYQPAYVGTGLHEGIDIKTAYISHGLIRRGDEIWQYYFGEPHYHSAWQKFDDKRAVFRLVQRLDGFISIDSPYEKEVTIKTKPFVFSGNRLVLNIDTDAVGYTQVGFLDENGKPIKGLSVDDCIYINGDYIAEEVEWIQNIDQFEDIGIGEGESPEILKEVKTTKDVSSLEGKVVQLVFKMRSTKLYSMQFMKN</sequence>
<organism evidence="3">
    <name type="scientific">hydrocarbon metagenome</name>
    <dbReference type="NCBI Taxonomy" id="938273"/>
    <lineage>
        <taxon>unclassified sequences</taxon>
        <taxon>metagenomes</taxon>
        <taxon>ecological metagenomes</taxon>
    </lineage>
</organism>
<keyword evidence="1" id="KW-0378">Hydrolase</keyword>
<evidence type="ECO:0000256" key="1">
    <source>
        <dbReference type="ARBA" id="ARBA00022801"/>
    </source>
</evidence>
<comment type="caution">
    <text evidence="3">The sequence shown here is derived from an EMBL/GenBank/DDBJ whole genome shotgun (WGS) entry which is preliminary data.</text>
</comment>
<name>A0A0W8FW60_9ZZZZ</name>
<dbReference type="SUPFAM" id="SSF49899">
    <property type="entry name" value="Concanavalin A-like lectins/glucanases"/>
    <property type="match status" value="1"/>
</dbReference>
<dbReference type="Pfam" id="PF13385">
    <property type="entry name" value="Laminin_G_3"/>
    <property type="match status" value="1"/>
</dbReference>
<accession>A0A0W8FW60</accession>
<dbReference type="SUPFAM" id="SSF75005">
    <property type="entry name" value="Arabinanase/levansucrase/invertase"/>
    <property type="match status" value="1"/>
</dbReference>
<keyword evidence="2" id="KW-0326">Glycosidase</keyword>
<evidence type="ECO:0008006" key="4">
    <source>
        <dbReference type="Google" id="ProtNLM"/>
    </source>
</evidence>
<proteinExistence type="predicted"/>
<dbReference type="GO" id="GO:0016798">
    <property type="term" value="F:hydrolase activity, acting on glycosyl bonds"/>
    <property type="evidence" value="ECO:0007669"/>
    <property type="project" value="UniProtKB-KW"/>
</dbReference>
<dbReference type="InterPro" id="IPR013320">
    <property type="entry name" value="ConA-like_dom_sf"/>
</dbReference>